<evidence type="ECO:0000313" key="2">
    <source>
        <dbReference type="EMBL" id="SPD33063.1"/>
    </source>
</evidence>
<dbReference type="AlphaFoldDB" id="A0A2N9J949"/>
<name>A0A2N9J949_FAGSY</name>
<proteinExistence type="predicted"/>
<protein>
    <submittedName>
        <fullName evidence="2">Uncharacterized protein</fullName>
    </submittedName>
</protein>
<feature type="compositionally biased region" description="Basic and acidic residues" evidence="1">
    <location>
        <begin position="1"/>
        <end position="12"/>
    </location>
</feature>
<organism evidence="2">
    <name type="scientific">Fagus sylvatica</name>
    <name type="common">Beechnut</name>
    <dbReference type="NCBI Taxonomy" id="28930"/>
    <lineage>
        <taxon>Eukaryota</taxon>
        <taxon>Viridiplantae</taxon>
        <taxon>Streptophyta</taxon>
        <taxon>Embryophyta</taxon>
        <taxon>Tracheophyta</taxon>
        <taxon>Spermatophyta</taxon>
        <taxon>Magnoliopsida</taxon>
        <taxon>eudicotyledons</taxon>
        <taxon>Gunneridae</taxon>
        <taxon>Pentapetalae</taxon>
        <taxon>rosids</taxon>
        <taxon>fabids</taxon>
        <taxon>Fagales</taxon>
        <taxon>Fagaceae</taxon>
        <taxon>Fagus</taxon>
    </lineage>
</organism>
<gene>
    <name evidence="2" type="ORF">FSB_LOCUS60945</name>
</gene>
<evidence type="ECO:0000256" key="1">
    <source>
        <dbReference type="SAM" id="MobiDB-lite"/>
    </source>
</evidence>
<dbReference type="EMBL" id="OIVN01006434">
    <property type="protein sequence ID" value="SPD33063.1"/>
    <property type="molecule type" value="Genomic_DNA"/>
</dbReference>
<sequence>MKEQEHGSDTKVELAPSTSTKRQGAPALNTIPYPPPDPVRSCPSLGTYCLEGTYYLGEAYEDEDSLALLVLHLLPYQGMKAF</sequence>
<feature type="region of interest" description="Disordered" evidence="1">
    <location>
        <begin position="1"/>
        <end position="36"/>
    </location>
</feature>
<accession>A0A2N9J949</accession>
<reference evidence="2" key="1">
    <citation type="submission" date="2018-02" db="EMBL/GenBank/DDBJ databases">
        <authorList>
            <person name="Cohen D.B."/>
            <person name="Kent A.D."/>
        </authorList>
    </citation>
    <scope>NUCLEOTIDE SEQUENCE</scope>
</reference>